<evidence type="ECO:0000256" key="1">
    <source>
        <dbReference type="SAM" id="MobiDB-lite"/>
    </source>
</evidence>
<dbReference type="InterPro" id="IPR016181">
    <property type="entry name" value="Acyl_CoA_acyltransferase"/>
</dbReference>
<gene>
    <name evidence="3" type="ORF">PGQ11_004044</name>
</gene>
<evidence type="ECO:0000313" key="3">
    <source>
        <dbReference type="EMBL" id="KAK8873530.1"/>
    </source>
</evidence>
<evidence type="ECO:0000259" key="2">
    <source>
        <dbReference type="PROSITE" id="PS51186"/>
    </source>
</evidence>
<comment type="caution">
    <text evidence="3">The sequence shown here is derived from an EMBL/GenBank/DDBJ whole genome shotgun (WGS) entry which is preliminary data.</text>
</comment>
<reference evidence="3 4" key="1">
    <citation type="journal article" date="2024" name="IMA Fungus">
        <title>Apiospora arundinis, a panoply of carbohydrate-active enzymes and secondary metabolites.</title>
        <authorList>
            <person name="Sorensen T."/>
            <person name="Petersen C."/>
            <person name="Muurmann A.T."/>
            <person name="Christiansen J.V."/>
            <person name="Brundto M.L."/>
            <person name="Overgaard C.K."/>
            <person name="Boysen A.T."/>
            <person name="Wollenberg R.D."/>
            <person name="Larsen T.O."/>
            <person name="Sorensen J.L."/>
            <person name="Nielsen K.L."/>
            <person name="Sondergaard T.E."/>
        </authorList>
    </citation>
    <scope>NUCLEOTIDE SEQUENCE [LARGE SCALE GENOMIC DNA]</scope>
    <source>
        <strain evidence="3 4">AAU 773</strain>
    </source>
</reference>
<proteinExistence type="predicted"/>
<evidence type="ECO:0000313" key="4">
    <source>
        <dbReference type="Proteomes" id="UP001390339"/>
    </source>
</evidence>
<dbReference type="PANTHER" id="PTHR43305">
    <property type="entry name" value="FAMILY N-ACETYLTRANSFERASE, PUTATIVE (AFU_ORTHOLOGUE AFUA_2G01380)-RELATED"/>
    <property type="match status" value="1"/>
</dbReference>
<dbReference type="Pfam" id="PF00583">
    <property type="entry name" value="Acetyltransf_1"/>
    <property type="match status" value="1"/>
</dbReference>
<dbReference type="EMBL" id="JAPCWZ010000003">
    <property type="protein sequence ID" value="KAK8873530.1"/>
    <property type="molecule type" value="Genomic_DNA"/>
</dbReference>
<dbReference type="Proteomes" id="UP001390339">
    <property type="component" value="Unassembled WGS sequence"/>
</dbReference>
<dbReference type="InterPro" id="IPR000182">
    <property type="entry name" value="GNAT_dom"/>
</dbReference>
<sequence>MALGAASGIGPGGFTIPAGFKIIHVRADDQPRVAAVARLFTAYTDSLGIDLTYQNYAAELAELPGKYGPPNGALLLLVRSGRDTEEVDVETTDEAVGCVALRALPDVVNGTYSDGNVLCEEDGGERSSSSRNGHGGTVVRKRRRRAEIKRLYVDPAARGHRLGRALFAAVLDEARRKGYDEVVLDTLAHMTEAQRMYEREGFVKLEEPYYDVAGGGDNDDDKVVGRAENQRQKHPEGTVFYRLEL</sequence>
<name>A0ABR2J6X0_9PEZI</name>
<dbReference type="PANTHER" id="PTHR43305:SF1">
    <property type="entry name" value="FAMILY N-ACETYLTRANSFERASE, PUTATIVE (AFU_ORTHOLOGUE AFUA_2G01380)-RELATED"/>
    <property type="match status" value="1"/>
</dbReference>
<dbReference type="InterPro" id="IPR052777">
    <property type="entry name" value="Acetyltransferase_Enz"/>
</dbReference>
<feature type="region of interest" description="Disordered" evidence="1">
    <location>
        <begin position="121"/>
        <end position="141"/>
    </location>
</feature>
<dbReference type="PROSITE" id="PS51186">
    <property type="entry name" value="GNAT"/>
    <property type="match status" value="1"/>
</dbReference>
<organism evidence="3 4">
    <name type="scientific">Apiospora arundinis</name>
    <dbReference type="NCBI Taxonomy" id="335852"/>
    <lineage>
        <taxon>Eukaryota</taxon>
        <taxon>Fungi</taxon>
        <taxon>Dikarya</taxon>
        <taxon>Ascomycota</taxon>
        <taxon>Pezizomycotina</taxon>
        <taxon>Sordariomycetes</taxon>
        <taxon>Xylariomycetidae</taxon>
        <taxon>Amphisphaeriales</taxon>
        <taxon>Apiosporaceae</taxon>
        <taxon>Apiospora</taxon>
    </lineage>
</organism>
<dbReference type="SUPFAM" id="SSF55729">
    <property type="entry name" value="Acyl-CoA N-acyltransferases (Nat)"/>
    <property type="match status" value="1"/>
</dbReference>
<protein>
    <submittedName>
        <fullName evidence="3">GNAT family N-acetyltransferase</fullName>
    </submittedName>
</protein>
<dbReference type="CDD" id="cd04301">
    <property type="entry name" value="NAT_SF"/>
    <property type="match status" value="1"/>
</dbReference>
<feature type="domain" description="N-acetyltransferase" evidence="2">
    <location>
        <begin position="23"/>
        <end position="225"/>
    </location>
</feature>
<dbReference type="Gene3D" id="3.40.630.30">
    <property type="match status" value="1"/>
</dbReference>
<accession>A0ABR2J6X0</accession>
<keyword evidence="4" id="KW-1185">Reference proteome</keyword>